<name>A0ABU9D9V2_9PROT</name>
<dbReference type="EMBL" id="JBBPCO010000005">
    <property type="protein sequence ID" value="MEK8089493.1"/>
    <property type="molecule type" value="Genomic_DNA"/>
</dbReference>
<reference evidence="1 2" key="1">
    <citation type="submission" date="2024-04" db="EMBL/GenBank/DDBJ databases">
        <authorList>
            <person name="Abashina T."/>
            <person name="Shaikin A."/>
        </authorList>
    </citation>
    <scope>NUCLEOTIDE SEQUENCE [LARGE SCALE GENOMIC DNA]</scope>
    <source>
        <strain evidence="1 2">AAFK</strain>
    </source>
</reference>
<sequence length="151" mass="15909">MTMGWLAAAILVMMSASIFDLQMLESNPSGQKQAIGKHPAEASVGIYDLSGMDPALVHGSLSSATHSYRQMESLPDHKLAEVAAACTLGGKAITESTLAGCYQAQLQVDADKDLRLWQSFSQSLKTLGGNTTGQEELLSLSPASLLETPLG</sequence>
<evidence type="ECO:0000313" key="2">
    <source>
        <dbReference type="Proteomes" id="UP001446205"/>
    </source>
</evidence>
<keyword evidence="2" id="KW-1185">Reference proteome</keyword>
<gene>
    <name evidence="1" type="ORF">WOB96_06895</name>
</gene>
<comment type="caution">
    <text evidence="1">The sequence shown here is derived from an EMBL/GenBank/DDBJ whole genome shotgun (WGS) entry which is preliminary data.</text>
</comment>
<accession>A0ABU9D9V2</accession>
<dbReference type="RefSeq" id="WP_341370548.1">
    <property type="nucleotide sequence ID" value="NZ_JBBPCO010000005.1"/>
</dbReference>
<proteinExistence type="predicted"/>
<organism evidence="1 2">
    <name type="scientific">Thermithiobacillus plumbiphilus</name>
    <dbReference type="NCBI Taxonomy" id="1729899"/>
    <lineage>
        <taxon>Bacteria</taxon>
        <taxon>Pseudomonadati</taxon>
        <taxon>Pseudomonadota</taxon>
        <taxon>Acidithiobacillia</taxon>
        <taxon>Acidithiobacillales</taxon>
        <taxon>Thermithiobacillaceae</taxon>
        <taxon>Thermithiobacillus</taxon>
    </lineage>
</organism>
<evidence type="ECO:0000313" key="1">
    <source>
        <dbReference type="EMBL" id="MEK8089493.1"/>
    </source>
</evidence>
<dbReference type="Proteomes" id="UP001446205">
    <property type="component" value="Unassembled WGS sequence"/>
</dbReference>
<protein>
    <submittedName>
        <fullName evidence="1">Uncharacterized protein</fullName>
    </submittedName>
</protein>